<dbReference type="EMBL" id="CATOUU010000342">
    <property type="protein sequence ID" value="CAI9925533.1"/>
    <property type="molecule type" value="Genomic_DNA"/>
</dbReference>
<gene>
    <name evidence="1" type="ORF">HINF_LOCUS11553</name>
    <name evidence="2" type="ORF">HINF_LOCUS12014</name>
    <name evidence="3" type="ORF">HINF_LOCUS13178</name>
    <name evidence="4" type="ORF">HINF_LOCUS60635</name>
    <name evidence="5" type="ORF">HINF_LOCUS73330</name>
    <name evidence="6" type="ORF">HINF_LOCUS73475</name>
</gene>
<evidence type="ECO:0000313" key="7">
    <source>
        <dbReference type="Proteomes" id="UP001642409"/>
    </source>
</evidence>
<dbReference type="AlphaFoldDB" id="A0AA86TP41"/>
<organism evidence="2">
    <name type="scientific">Hexamita inflata</name>
    <dbReference type="NCBI Taxonomy" id="28002"/>
    <lineage>
        <taxon>Eukaryota</taxon>
        <taxon>Metamonada</taxon>
        <taxon>Diplomonadida</taxon>
        <taxon>Hexamitidae</taxon>
        <taxon>Hexamitinae</taxon>
        <taxon>Hexamita</taxon>
    </lineage>
</organism>
<dbReference type="EMBL" id="CATOUU010000310">
    <property type="protein sequence ID" value="CAI9924369.1"/>
    <property type="molecule type" value="Genomic_DNA"/>
</dbReference>
<evidence type="ECO:0000313" key="3">
    <source>
        <dbReference type="EMBL" id="CAI9925533.1"/>
    </source>
</evidence>
<reference evidence="2" key="1">
    <citation type="submission" date="2023-06" db="EMBL/GenBank/DDBJ databases">
        <authorList>
            <person name="Kurt Z."/>
        </authorList>
    </citation>
    <scope>NUCLEOTIDE SEQUENCE</scope>
</reference>
<evidence type="ECO:0000313" key="1">
    <source>
        <dbReference type="EMBL" id="CAI9923908.1"/>
    </source>
</evidence>
<name>A0AA86TP41_9EUKA</name>
<sequence>METFMPPITSNFEFYNKFRENMRAPKLYNKCKKCQSPIVLVKNCSNMLKQSMQEISQLVGRNTDRKVQKLVMGSSLQSYTRMCLQQYCQSCISQKDLDVPERTVDDVFNQFRLYCQRFLDNLHFYDGEAKEIDEFVAAHCKYHRGEPTRGVTTWYFSIRGSDSKLFRCFHILGRSIEDVQPYINKILQNR</sequence>
<keyword evidence="7" id="KW-1185">Reference proteome</keyword>
<evidence type="ECO:0000313" key="4">
    <source>
        <dbReference type="EMBL" id="CAL6081843.1"/>
    </source>
</evidence>
<proteinExistence type="predicted"/>
<dbReference type="EMBL" id="CAXDID020000602">
    <property type="protein sequence ID" value="CAL6105880.1"/>
    <property type="molecule type" value="Genomic_DNA"/>
</dbReference>
<dbReference type="EMBL" id="CATOUU010000297">
    <property type="protein sequence ID" value="CAI9923908.1"/>
    <property type="molecule type" value="Genomic_DNA"/>
</dbReference>
<protein>
    <submittedName>
        <fullName evidence="4">Hypothetical_protein</fullName>
    </submittedName>
</protein>
<evidence type="ECO:0000313" key="2">
    <source>
        <dbReference type="EMBL" id="CAI9924369.1"/>
    </source>
</evidence>
<reference evidence="4 7" key="2">
    <citation type="submission" date="2024-07" db="EMBL/GenBank/DDBJ databases">
        <authorList>
            <person name="Akdeniz Z."/>
        </authorList>
    </citation>
    <scope>NUCLEOTIDE SEQUENCE [LARGE SCALE GENOMIC DNA]</scope>
</reference>
<evidence type="ECO:0000313" key="5">
    <source>
        <dbReference type="EMBL" id="CAL6105579.1"/>
    </source>
</evidence>
<dbReference type="EMBL" id="CAXDID020000356">
    <property type="protein sequence ID" value="CAL6081843.1"/>
    <property type="molecule type" value="Genomic_DNA"/>
</dbReference>
<dbReference type="EMBL" id="CAXDID020000598">
    <property type="protein sequence ID" value="CAL6105579.1"/>
    <property type="molecule type" value="Genomic_DNA"/>
</dbReference>
<comment type="caution">
    <text evidence="2">The sequence shown here is derived from an EMBL/GenBank/DDBJ whole genome shotgun (WGS) entry which is preliminary data.</text>
</comment>
<accession>A0AA86TP41</accession>
<dbReference type="Proteomes" id="UP001642409">
    <property type="component" value="Unassembled WGS sequence"/>
</dbReference>
<evidence type="ECO:0000313" key="6">
    <source>
        <dbReference type="EMBL" id="CAL6105880.1"/>
    </source>
</evidence>